<dbReference type="SUPFAM" id="SSF64356">
    <property type="entry name" value="SNARE-like"/>
    <property type="match status" value="1"/>
</dbReference>
<evidence type="ECO:0000256" key="5">
    <source>
        <dbReference type="RuleBase" id="RU366053"/>
    </source>
</evidence>
<protein>
    <recommendedName>
        <fullName evidence="5">Coatomer subunit zeta</fullName>
    </recommendedName>
</protein>
<evidence type="ECO:0000313" key="7">
    <source>
        <dbReference type="Proteomes" id="UP000266723"/>
    </source>
</evidence>
<evidence type="ECO:0000256" key="2">
    <source>
        <dbReference type="ARBA" id="ARBA00006972"/>
    </source>
</evidence>
<comment type="caution">
    <text evidence="6">The sequence shown here is derived from an EMBL/GenBank/DDBJ whole genome shotgun (WGS) entry which is preliminary data.</text>
</comment>
<comment type="subcellular location">
    <subcellularLocation>
        <location evidence="5">Cytoplasm</location>
    </subcellularLocation>
    <subcellularLocation>
        <location evidence="1 5">Golgi apparatus membrane</location>
        <topology evidence="1 5">Peripheral membrane protein</topology>
        <orientation evidence="5">Cytoplasmic side</orientation>
    </subcellularLocation>
    <subcellularLocation>
        <location evidence="5">Cytoplasmic vesicle</location>
        <location evidence="5">COPI-coated vesicle membrane</location>
        <topology evidence="5">Peripheral membrane protein</topology>
        <orientation evidence="5">Cytoplasmic side</orientation>
    </subcellularLocation>
</comment>
<dbReference type="Gene3D" id="3.30.450.60">
    <property type="match status" value="1"/>
</dbReference>
<gene>
    <name evidence="6" type="ORF">DY000_02045404</name>
</gene>
<comment type="similarity">
    <text evidence="2 5">Belongs to the adaptor complexes small subunit family.</text>
</comment>
<keyword evidence="5" id="KW-0931">ER-Golgi transport</keyword>
<sequence length="196" mass="22132">MPKEHREGIAEEESMILAVLFANSVGNVLIERFNGVPAEERLTWRSFLVKLGAENLKGVKNEELLVACHKVCLCCRSVYIVYTMLGDVSIFLVGKDEYDELACKPLSFYLSLSLSSSVDKWFIQSLLNLLAVAEAIFIITGAVKDICGKPPTERVFLDKYGRICLCLDEIVWNGLLENTDKDRIKRLIRLKPPSEF</sequence>
<comment type="subunit">
    <text evidence="3 5">Oligomeric complex that consists of at least the alpha, beta, beta', gamma, delta, epsilon and zeta subunits.</text>
</comment>
<reference evidence="6 7" key="1">
    <citation type="journal article" date="2020" name="BMC Genomics">
        <title>Intraspecific diversification of the crop wild relative Brassica cretica Lam. using demographic model selection.</title>
        <authorList>
            <person name="Kioukis A."/>
            <person name="Michalopoulou V.A."/>
            <person name="Briers L."/>
            <person name="Pirintsos S."/>
            <person name="Studholme D.J."/>
            <person name="Pavlidis P."/>
            <person name="Sarris P.F."/>
        </authorList>
    </citation>
    <scope>NUCLEOTIDE SEQUENCE [LARGE SCALE GENOMIC DNA]</scope>
    <source>
        <strain evidence="7">cv. PFS-1207/04</strain>
    </source>
</reference>
<keyword evidence="5" id="KW-0653">Protein transport</keyword>
<evidence type="ECO:0000256" key="3">
    <source>
        <dbReference type="ARBA" id="ARBA00011775"/>
    </source>
</evidence>
<dbReference type="PANTHER" id="PTHR11043">
    <property type="entry name" value="ZETA-COAT PROTEIN"/>
    <property type="match status" value="1"/>
</dbReference>
<dbReference type="PANTHER" id="PTHR11043:SF1">
    <property type="entry name" value="TSET COMPLEX MEMBER TSTD"/>
    <property type="match status" value="1"/>
</dbReference>
<evidence type="ECO:0000256" key="4">
    <source>
        <dbReference type="ARBA" id="ARBA00023136"/>
    </source>
</evidence>
<evidence type="ECO:0000313" key="6">
    <source>
        <dbReference type="EMBL" id="KAF3606201.1"/>
    </source>
</evidence>
<keyword evidence="5" id="KW-0968">Cytoplasmic vesicle</keyword>
<keyword evidence="7" id="KW-1185">Reference proteome</keyword>
<proteinExistence type="inferred from homology"/>
<dbReference type="EMBL" id="QGKV02000297">
    <property type="protein sequence ID" value="KAF3606201.1"/>
    <property type="molecule type" value="Genomic_DNA"/>
</dbReference>
<dbReference type="InterPro" id="IPR011012">
    <property type="entry name" value="Longin-like_dom_sf"/>
</dbReference>
<evidence type="ECO:0000256" key="1">
    <source>
        <dbReference type="ARBA" id="ARBA00004395"/>
    </source>
</evidence>
<name>A0ABQ7ERB3_BRACR</name>
<accession>A0ABQ7ERB3</accession>
<dbReference type="InterPro" id="IPR039652">
    <property type="entry name" value="Coatomer_zeta"/>
</dbReference>
<keyword evidence="5" id="KW-0963">Cytoplasm</keyword>
<comment type="function">
    <text evidence="5">The zeta subunit may be involved in regulating the coat assembly and, hence, the rate of biosynthetic protein transport due to its association-dissociation properties with the coatomer complex.</text>
</comment>
<organism evidence="6 7">
    <name type="scientific">Brassica cretica</name>
    <name type="common">Mustard</name>
    <dbReference type="NCBI Taxonomy" id="69181"/>
    <lineage>
        <taxon>Eukaryota</taxon>
        <taxon>Viridiplantae</taxon>
        <taxon>Streptophyta</taxon>
        <taxon>Embryophyta</taxon>
        <taxon>Tracheophyta</taxon>
        <taxon>Spermatophyta</taxon>
        <taxon>Magnoliopsida</taxon>
        <taxon>eudicotyledons</taxon>
        <taxon>Gunneridae</taxon>
        <taxon>Pentapetalae</taxon>
        <taxon>rosids</taxon>
        <taxon>malvids</taxon>
        <taxon>Brassicales</taxon>
        <taxon>Brassicaceae</taxon>
        <taxon>Brassiceae</taxon>
        <taxon>Brassica</taxon>
    </lineage>
</organism>
<keyword evidence="4 5" id="KW-0472">Membrane</keyword>
<keyword evidence="5" id="KW-0333">Golgi apparatus</keyword>
<keyword evidence="5" id="KW-0813">Transport</keyword>
<dbReference type="Proteomes" id="UP000266723">
    <property type="component" value="Unassembled WGS sequence"/>
</dbReference>